<keyword evidence="4" id="KW-1003">Cell membrane</keyword>
<dbReference type="GO" id="GO:0005886">
    <property type="term" value="C:plasma membrane"/>
    <property type="evidence" value="ECO:0007669"/>
    <property type="project" value="UniProtKB-SubCell"/>
</dbReference>
<evidence type="ECO:0000256" key="1">
    <source>
        <dbReference type="ARBA" id="ARBA00004651"/>
    </source>
</evidence>
<dbReference type="NCBIfam" id="TIGR00796">
    <property type="entry name" value="livcs"/>
    <property type="match status" value="1"/>
</dbReference>
<dbReference type="GO" id="GO:0015820">
    <property type="term" value="P:L-leucine transport"/>
    <property type="evidence" value="ECO:0007669"/>
    <property type="project" value="TreeGrafter"/>
</dbReference>
<organism evidence="10 11">
    <name type="scientific">Mobilisporobacter senegalensis</name>
    <dbReference type="NCBI Taxonomy" id="1329262"/>
    <lineage>
        <taxon>Bacteria</taxon>
        <taxon>Bacillati</taxon>
        <taxon>Bacillota</taxon>
        <taxon>Clostridia</taxon>
        <taxon>Lachnospirales</taxon>
        <taxon>Lachnospiraceae</taxon>
        <taxon>Mobilisporobacter</taxon>
    </lineage>
</organism>
<feature type="transmembrane region" description="Helical" evidence="9">
    <location>
        <begin position="44"/>
        <end position="63"/>
    </location>
</feature>
<keyword evidence="8 9" id="KW-0472">Membrane</keyword>
<dbReference type="GO" id="GO:0005304">
    <property type="term" value="F:L-valine transmembrane transporter activity"/>
    <property type="evidence" value="ECO:0007669"/>
    <property type="project" value="TreeGrafter"/>
</dbReference>
<dbReference type="Gene3D" id="1.20.1740.10">
    <property type="entry name" value="Amino acid/polyamine transporter I"/>
    <property type="match status" value="1"/>
</dbReference>
<dbReference type="GO" id="GO:0015190">
    <property type="term" value="F:L-leucine transmembrane transporter activity"/>
    <property type="evidence" value="ECO:0007669"/>
    <property type="project" value="TreeGrafter"/>
</dbReference>
<dbReference type="PANTHER" id="PTHR30588:SF0">
    <property type="entry name" value="BRANCHED-CHAIN AMINO ACID PERMEASE BRNQ"/>
    <property type="match status" value="1"/>
</dbReference>
<keyword evidence="6 9" id="KW-0029">Amino-acid transport</keyword>
<dbReference type="GO" id="GO:0015818">
    <property type="term" value="P:isoleucine transport"/>
    <property type="evidence" value="ECO:0007669"/>
    <property type="project" value="TreeGrafter"/>
</dbReference>
<keyword evidence="7 9" id="KW-1133">Transmembrane helix</keyword>
<evidence type="ECO:0000256" key="7">
    <source>
        <dbReference type="ARBA" id="ARBA00022989"/>
    </source>
</evidence>
<dbReference type="PANTHER" id="PTHR30588">
    <property type="entry name" value="BRANCHED-CHAIN AMINO ACID TRANSPORT SYSTEM 2 CARRIER PROTEIN"/>
    <property type="match status" value="1"/>
</dbReference>
<feature type="transmembrane region" description="Helical" evidence="9">
    <location>
        <begin position="346"/>
        <end position="364"/>
    </location>
</feature>
<feature type="transmembrane region" description="Helical" evidence="9">
    <location>
        <begin position="199"/>
        <end position="218"/>
    </location>
</feature>
<keyword evidence="5 9" id="KW-0812">Transmembrane</keyword>
<comment type="function">
    <text evidence="9">Component of the transport system for branched-chain amino acids.</text>
</comment>
<evidence type="ECO:0000256" key="4">
    <source>
        <dbReference type="ARBA" id="ARBA00022475"/>
    </source>
</evidence>
<comment type="subcellular location">
    <subcellularLocation>
        <location evidence="1 9">Cell membrane</location>
        <topology evidence="1 9">Multi-pass membrane protein</topology>
    </subcellularLocation>
</comment>
<feature type="transmembrane region" description="Helical" evidence="9">
    <location>
        <begin position="123"/>
        <end position="141"/>
    </location>
</feature>
<evidence type="ECO:0000256" key="8">
    <source>
        <dbReference type="ARBA" id="ARBA00023136"/>
    </source>
</evidence>
<feature type="transmembrane region" description="Helical" evidence="9">
    <location>
        <begin position="153"/>
        <end position="171"/>
    </location>
</feature>
<evidence type="ECO:0000256" key="9">
    <source>
        <dbReference type="RuleBase" id="RU362122"/>
    </source>
</evidence>
<feature type="transmembrane region" description="Helical" evidence="9">
    <location>
        <begin position="238"/>
        <end position="259"/>
    </location>
</feature>
<dbReference type="Pfam" id="PF05525">
    <property type="entry name" value="Branch_AA_trans"/>
    <property type="match status" value="1"/>
</dbReference>
<dbReference type="Proteomes" id="UP000273083">
    <property type="component" value="Unassembled WGS sequence"/>
</dbReference>
<evidence type="ECO:0000256" key="6">
    <source>
        <dbReference type="ARBA" id="ARBA00022970"/>
    </source>
</evidence>
<dbReference type="GO" id="GO:0015188">
    <property type="term" value="F:L-isoleucine transmembrane transporter activity"/>
    <property type="evidence" value="ECO:0007669"/>
    <property type="project" value="TreeGrafter"/>
</dbReference>
<gene>
    <name evidence="10" type="ORF">EDD66_11263</name>
</gene>
<comment type="similarity">
    <text evidence="2 9">Belongs to the branched chain amino acid transporter family.</text>
</comment>
<proteinExistence type="inferred from homology"/>
<evidence type="ECO:0000256" key="3">
    <source>
        <dbReference type="ARBA" id="ARBA00022448"/>
    </source>
</evidence>
<keyword evidence="3 9" id="KW-0813">Transport</keyword>
<dbReference type="InterPro" id="IPR004685">
    <property type="entry name" value="Brnchd-chn_aa_trnsp_Livcs"/>
</dbReference>
<feature type="transmembrane region" description="Helical" evidence="9">
    <location>
        <begin position="12"/>
        <end position="32"/>
    </location>
</feature>
<feature type="transmembrane region" description="Helical" evidence="9">
    <location>
        <begin position="321"/>
        <end position="340"/>
    </location>
</feature>
<evidence type="ECO:0000256" key="5">
    <source>
        <dbReference type="ARBA" id="ARBA00022692"/>
    </source>
</evidence>
<feature type="transmembrane region" description="Helical" evidence="9">
    <location>
        <begin position="84"/>
        <end position="103"/>
    </location>
</feature>
<dbReference type="AlphaFoldDB" id="A0A3N1XFZ5"/>
<dbReference type="OrthoDB" id="9783920at2"/>
<feature type="transmembrane region" description="Helical" evidence="9">
    <location>
        <begin position="417"/>
        <end position="442"/>
    </location>
</feature>
<keyword evidence="11" id="KW-1185">Reference proteome</keyword>
<dbReference type="EMBL" id="RJVG01000012">
    <property type="protein sequence ID" value="ROR23932.1"/>
    <property type="molecule type" value="Genomic_DNA"/>
</dbReference>
<protein>
    <recommendedName>
        <fullName evidence="9">Branched-chain amino acid transport system carrier protein</fullName>
    </recommendedName>
</protein>
<feature type="transmembrane region" description="Helical" evidence="9">
    <location>
        <begin position="376"/>
        <end position="397"/>
    </location>
</feature>
<comment type="caution">
    <text evidence="10">The sequence shown here is derived from an EMBL/GenBank/DDBJ whole genome shotgun (WGS) entry which is preliminary data.</text>
</comment>
<feature type="transmembrane region" description="Helical" evidence="9">
    <location>
        <begin position="279"/>
        <end position="301"/>
    </location>
</feature>
<evidence type="ECO:0000313" key="11">
    <source>
        <dbReference type="Proteomes" id="UP000273083"/>
    </source>
</evidence>
<dbReference type="RefSeq" id="WP_123610548.1">
    <property type="nucleotide sequence ID" value="NZ_RJVG01000012.1"/>
</dbReference>
<sequence>MQKKLLLKDYIYLASMLFGLFFGAGNLIFPVFMGQMAGANVWPATMGFLITGVGLPLLGIVAMGISHSDGLYEMGSRVHPKYSVFLTCVLYLTIGPFFAIPRTATVSFEVGIAPMLSGNTTKISLAIFSFLFFAAVLWFSLRPSNILTWVGKILNPIFLVSLGILVITALINPIGSVSQIPVADGFVSNGLFKGFLEGYNTMDALASLAFGIVIIKVIRNLGVENPNTVAADTVKSGFFSMSIMALIYISLTLIGAQSRGLYDISSNGGEALSIISKHYFGNVGSIILAVTMIFACMKTAIGLITSCSETFTELFPNSFGYKYYAIAFCVLSFGIANFGLNNIISFSIPVLMFLYPLAITLILLSLFHKFFKGARCIYQSVTIFTILAAIFDFIKALPDPVKNSLHLDGLISMASKYLPYYNIGLGWVIPSLIGLIIGIIIYHSTFRKTYNNMVED</sequence>
<accession>A0A3N1XFZ5</accession>
<name>A0A3N1XFZ5_9FIRM</name>
<evidence type="ECO:0000313" key="10">
    <source>
        <dbReference type="EMBL" id="ROR23932.1"/>
    </source>
</evidence>
<reference evidence="10 11" key="1">
    <citation type="submission" date="2018-11" db="EMBL/GenBank/DDBJ databases">
        <title>Genomic Encyclopedia of Type Strains, Phase IV (KMG-IV): sequencing the most valuable type-strain genomes for metagenomic binning, comparative biology and taxonomic classification.</title>
        <authorList>
            <person name="Goeker M."/>
        </authorList>
    </citation>
    <scope>NUCLEOTIDE SEQUENCE [LARGE SCALE GENOMIC DNA]</scope>
    <source>
        <strain evidence="10 11">DSM 26537</strain>
    </source>
</reference>
<evidence type="ECO:0000256" key="2">
    <source>
        <dbReference type="ARBA" id="ARBA00008540"/>
    </source>
</evidence>